<feature type="compositionally biased region" description="Low complexity" evidence="1">
    <location>
        <begin position="116"/>
        <end position="132"/>
    </location>
</feature>
<keyword evidence="2" id="KW-0472">Membrane</keyword>
<dbReference type="OrthoDB" id="676306at2"/>
<dbReference type="Proteomes" id="UP000198836">
    <property type="component" value="Unassembled WGS sequence"/>
</dbReference>
<sequence>MNYKAQNVPQEENNYPKAIAIASGIMGFLLLISFFIVIGSFQPPEEVGMGGMVVNYGTSAEGMGDDYTSIEEPSADPNANGKAPEKVTPEEKVTPNTATESSDKEVQTQNTEDAIAVNTKPTKATTTAPTPVTEDKPAKPVINQNALYKGKKNTGQGQGDGTGKTPGNQGDKDGDPLASNYGEGGSGNGNVQLSLASRKFIDIPRIQDDGQSAGKIAVQIRVDKNGKVVQARAGAKGTTLSDLALWRKCEQAVLGASLNKLESAPDVQTGIVMFNFKVK</sequence>
<dbReference type="RefSeq" id="WP_090985324.1">
    <property type="nucleotide sequence ID" value="NZ_CP031708.1"/>
</dbReference>
<accession>A0A1I0TQ24</accession>
<feature type="transmembrane region" description="Helical" evidence="2">
    <location>
        <begin position="20"/>
        <end position="41"/>
    </location>
</feature>
<name>A0A1I0TQ24_9SPHI</name>
<keyword evidence="2" id="KW-0812">Transmembrane</keyword>
<evidence type="ECO:0000256" key="2">
    <source>
        <dbReference type="SAM" id="Phobius"/>
    </source>
</evidence>
<dbReference type="AlphaFoldDB" id="A0A1I0TQ24"/>
<keyword evidence="4" id="KW-1185">Reference proteome</keyword>
<feature type="compositionally biased region" description="Basic and acidic residues" evidence="1">
    <location>
        <begin position="83"/>
        <end position="93"/>
    </location>
</feature>
<protein>
    <submittedName>
        <fullName evidence="3">Outer membrane transport energization protein TonB</fullName>
    </submittedName>
</protein>
<reference evidence="4" key="1">
    <citation type="submission" date="2016-10" db="EMBL/GenBank/DDBJ databases">
        <authorList>
            <person name="Varghese N."/>
            <person name="Submissions S."/>
        </authorList>
    </citation>
    <scope>NUCLEOTIDE SEQUENCE [LARGE SCALE GENOMIC DNA]</scope>
    <source>
        <strain evidence="4">DSM 18130</strain>
    </source>
</reference>
<gene>
    <name evidence="3" type="ORF">SAMN04488511_112153</name>
</gene>
<proteinExistence type="predicted"/>
<dbReference type="GeneID" id="96616935"/>
<dbReference type="EMBL" id="FOJM01000012">
    <property type="protein sequence ID" value="SFA53839.1"/>
    <property type="molecule type" value="Genomic_DNA"/>
</dbReference>
<evidence type="ECO:0000313" key="4">
    <source>
        <dbReference type="Proteomes" id="UP000198836"/>
    </source>
</evidence>
<feature type="region of interest" description="Disordered" evidence="1">
    <location>
        <begin position="64"/>
        <end position="189"/>
    </location>
</feature>
<organism evidence="3 4">
    <name type="scientific">Pedobacter suwonensis</name>
    <dbReference type="NCBI Taxonomy" id="332999"/>
    <lineage>
        <taxon>Bacteria</taxon>
        <taxon>Pseudomonadati</taxon>
        <taxon>Bacteroidota</taxon>
        <taxon>Sphingobacteriia</taxon>
        <taxon>Sphingobacteriales</taxon>
        <taxon>Sphingobacteriaceae</taxon>
        <taxon>Pedobacter</taxon>
    </lineage>
</organism>
<evidence type="ECO:0000313" key="3">
    <source>
        <dbReference type="EMBL" id="SFA53839.1"/>
    </source>
</evidence>
<dbReference type="STRING" id="332999.SAMN04488511_112153"/>
<evidence type="ECO:0000256" key="1">
    <source>
        <dbReference type="SAM" id="MobiDB-lite"/>
    </source>
</evidence>
<keyword evidence="2" id="KW-1133">Transmembrane helix</keyword>